<evidence type="ECO:0000313" key="3">
    <source>
        <dbReference type="Proteomes" id="UP000290958"/>
    </source>
</evidence>
<evidence type="ECO:0000313" key="2">
    <source>
        <dbReference type="EMBL" id="RXR28614.1"/>
    </source>
</evidence>
<dbReference type="Proteomes" id="UP000290958">
    <property type="component" value="Unassembled WGS sequence"/>
</dbReference>
<proteinExistence type="predicted"/>
<name>A0A4Q1KJ58_9SPHN</name>
<comment type="caution">
    <text evidence="2">The sequence shown here is derived from an EMBL/GenBank/DDBJ whole genome shotgun (WGS) entry which is preliminary data.</text>
</comment>
<dbReference type="AlphaFoldDB" id="A0A4Q1KJ58"/>
<accession>A0A4Q1KJ58</accession>
<dbReference type="OrthoDB" id="7388088at2"/>
<feature type="region of interest" description="Disordered" evidence="1">
    <location>
        <begin position="36"/>
        <end position="90"/>
    </location>
</feature>
<dbReference type="RefSeq" id="WP_129404361.1">
    <property type="nucleotide sequence ID" value="NZ_SBKP01000008.1"/>
</dbReference>
<sequence>MALGGHRAVRWLVGAALGGLALSLAVPLMAGRTPTSLLPPGFGDDPPAEKPAQQPNRPVAPAPSQTQPARAPGLQLDLSDVGGPAAALPPDADNAIAEAQLTPEELAAEQQKYDLPPGAQRSLDRVGPLTAAAGGLPENAFGIASGEFLATLLRETKAPLASRWGSILLRRALLSASLTPQGINGADWAAERAWMLVRMGEADAARSLVQSVDADRYTARLYAVAMQAYLASADPVGLCAIQQGGAGSSKSPGWRMAEAMCASFSAEQGRASAILNQTQRRGDVNGIDYRLTEKIVGAGANARRSVKIEWDGVERLTAWRYGLATAANVDIPAPLIAQGGAHVLAWQARAPMLSPLLRMPGVEAAARLGVFSSSALVDFYSGLEGQEELPDGLADRLAALRLAYAGTDTADRLEAMRNLWSVGAGWDIVSLLSVSRAAAALPLTEVNGADLSRLIAAMLSAGYDTSAMRWAGAADALGEAEGTDAWAMLAVGAPRMAVRIDIGRLKDYADGSPRGRMALAGLAGLGRIGGESLNEAADEGRLDLRLRSRWAREISAAAGRGEQGTVAILAAVGMQASQWGRMPPEHLYHIVSALHRVGLNAEARMIAAEAIMRS</sequence>
<dbReference type="EMBL" id="SBKP01000008">
    <property type="protein sequence ID" value="RXR28614.1"/>
    <property type="molecule type" value="Genomic_DNA"/>
</dbReference>
<protein>
    <submittedName>
        <fullName evidence="2">Uncharacterized protein</fullName>
    </submittedName>
</protein>
<reference evidence="3" key="1">
    <citation type="submission" date="2019-01" db="EMBL/GenBank/DDBJ databases">
        <title>Cytophagaceae bacterium strain CAR-16.</title>
        <authorList>
            <person name="Chen W.-M."/>
        </authorList>
    </citation>
    <scope>NUCLEOTIDE SEQUENCE [LARGE SCALE GENOMIC DNA]</scope>
    <source>
        <strain evidence="3">CHR27</strain>
    </source>
</reference>
<organism evidence="2 3">
    <name type="scientific">Sphingobium fluviale</name>
    <dbReference type="NCBI Taxonomy" id="2506423"/>
    <lineage>
        <taxon>Bacteria</taxon>
        <taxon>Pseudomonadati</taxon>
        <taxon>Pseudomonadota</taxon>
        <taxon>Alphaproteobacteria</taxon>
        <taxon>Sphingomonadales</taxon>
        <taxon>Sphingomonadaceae</taxon>
        <taxon>Sphingobium</taxon>
    </lineage>
</organism>
<keyword evidence="3" id="KW-1185">Reference proteome</keyword>
<gene>
    <name evidence="2" type="ORF">EQG66_09570</name>
</gene>
<evidence type="ECO:0000256" key="1">
    <source>
        <dbReference type="SAM" id="MobiDB-lite"/>
    </source>
</evidence>